<dbReference type="InterPro" id="IPR009875">
    <property type="entry name" value="PilZ_domain"/>
</dbReference>
<feature type="domain" description="PilZ" evidence="1">
    <location>
        <begin position="138"/>
        <end position="236"/>
    </location>
</feature>
<dbReference type="Pfam" id="PF07238">
    <property type="entry name" value="PilZ"/>
    <property type="match status" value="1"/>
</dbReference>
<dbReference type="EMBL" id="LUKD01000006">
    <property type="protein sequence ID" value="KYG64246.1"/>
    <property type="molecule type" value="Genomic_DNA"/>
</dbReference>
<reference evidence="2 3" key="1">
    <citation type="submission" date="2016-03" db="EMBL/GenBank/DDBJ databases">
        <authorList>
            <person name="Ploux O."/>
        </authorList>
    </citation>
    <scope>NUCLEOTIDE SEQUENCE [LARGE SCALE GENOMIC DNA]</scope>
    <source>
        <strain evidence="2 3">EC13</strain>
    </source>
</reference>
<evidence type="ECO:0000313" key="2">
    <source>
        <dbReference type="EMBL" id="KYG64246.1"/>
    </source>
</evidence>
<dbReference type="AlphaFoldDB" id="A0A161PPW1"/>
<gene>
    <name evidence="2" type="ORF">AZI87_13475</name>
</gene>
<dbReference type="OrthoDB" id="5291093at2"/>
<accession>A0A161PPW1</accession>
<dbReference type="RefSeq" id="WP_063208206.1">
    <property type="nucleotide sequence ID" value="NZ_LUKD01000006.1"/>
</dbReference>
<organism evidence="2 3">
    <name type="scientific">Bdellovibrio bacteriovorus</name>
    <dbReference type="NCBI Taxonomy" id="959"/>
    <lineage>
        <taxon>Bacteria</taxon>
        <taxon>Pseudomonadati</taxon>
        <taxon>Bdellovibrionota</taxon>
        <taxon>Bdellovibrionia</taxon>
        <taxon>Bdellovibrionales</taxon>
        <taxon>Pseudobdellovibrionaceae</taxon>
        <taxon>Bdellovibrio</taxon>
    </lineage>
</organism>
<dbReference type="Proteomes" id="UP000075799">
    <property type="component" value="Unassembled WGS sequence"/>
</dbReference>
<evidence type="ECO:0000259" key="1">
    <source>
        <dbReference type="Pfam" id="PF07238"/>
    </source>
</evidence>
<name>A0A161PPW1_BDEBC</name>
<evidence type="ECO:0000313" key="3">
    <source>
        <dbReference type="Proteomes" id="UP000075799"/>
    </source>
</evidence>
<proteinExistence type="predicted"/>
<sequence>MHSSMQKKPVKDLIYLSSSQSTVPGLASIPAYLQGIQGVRWHLAPPPELLKDFLKSQLGELFVIVHSKSLSTKVAEAFLAWTKTKVKVSFIFIAQTIEKAAFQLSHTFPQALFLYESEGLRISEIVTRRLQGKPVKSRKQERMRVQSEVMLKKSVTAEASPTGASVQFLKEGHMQDFSQGGAQITVEEGEISVKDFISLMYKNRHGRWVSVESQVRWVVSTAPGEQIIGVQFLAVSA</sequence>
<dbReference type="GO" id="GO:0035438">
    <property type="term" value="F:cyclic-di-GMP binding"/>
    <property type="evidence" value="ECO:0007669"/>
    <property type="project" value="InterPro"/>
</dbReference>
<protein>
    <recommendedName>
        <fullName evidence="1">PilZ domain-containing protein</fullName>
    </recommendedName>
</protein>
<comment type="caution">
    <text evidence="2">The sequence shown here is derived from an EMBL/GenBank/DDBJ whole genome shotgun (WGS) entry which is preliminary data.</text>
</comment>